<feature type="region of interest" description="Disordered" evidence="1">
    <location>
        <begin position="1"/>
        <end position="161"/>
    </location>
</feature>
<evidence type="ECO:0000256" key="1">
    <source>
        <dbReference type="SAM" id="MobiDB-lite"/>
    </source>
</evidence>
<feature type="compositionally biased region" description="Pro residues" evidence="1">
    <location>
        <begin position="127"/>
        <end position="140"/>
    </location>
</feature>
<evidence type="ECO:0000313" key="2">
    <source>
        <dbReference type="EMBL" id="KAJ8376018.1"/>
    </source>
</evidence>
<protein>
    <submittedName>
        <fullName evidence="2">Uncharacterized protein</fullName>
    </submittedName>
</protein>
<accession>A0A9Q1G6M9</accession>
<organism evidence="2 3">
    <name type="scientific">Synaphobranchus kaupii</name>
    <name type="common">Kaup's arrowtooth eel</name>
    <dbReference type="NCBI Taxonomy" id="118154"/>
    <lineage>
        <taxon>Eukaryota</taxon>
        <taxon>Metazoa</taxon>
        <taxon>Chordata</taxon>
        <taxon>Craniata</taxon>
        <taxon>Vertebrata</taxon>
        <taxon>Euteleostomi</taxon>
        <taxon>Actinopterygii</taxon>
        <taxon>Neopterygii</taxon>
        <taxon>Teleostei</taxon>
        <taxon>Anguilliformes</taxon>
        <taxon>Synaphobranchidae</taxon>
        <taxon>Synaphobranchus</taxon>
    </lineage>
</organism>
<dbReference type="AlphaFoldDB" id="A0A9Q1G6M9"/>
<dbReference type="Proteomes" id="UP001152622">
    <property type="component" value="Chromosome 2"/>
</dbReference>
<comment type="caution">
    <text evidence="2">The sequence shown here is derived from an EMBL/GenBank/DDBJ whole genome shotgun (WGS) entry which is preliminary data.</text>
</comment>
<feature type="compositionally biased region" description="Low complexity" evidence="1">
    <location>
        <begin position="107"/>
        <end position="121"/>
    </location>
</feature>
<reference evidence="2" key="1">
    <citation type="journal article" date="2023" name="Science">
        <title>Genome structures resolve the early diversification of teleost fishes.</title>
        <authorList>
            <person name="Parey E."/>
            <person name="Louis A."/>
            <person name="Montfort J."/>
            <person name="Bouchez O."/>
            <person name="Roques C."/>
            <person name="Iampietro C."/>
            <person name="Lluch J."/>
            <person name="Castinel A."/>
            <person name="Donnadieu C."/>
            <person name="Desvignes T."/>
            <person name="Floi Bucao C."/>
            <person name="Jouanno E."/>
            <person name="Wen M."/>
            <person name="Mejri S."/>
            <person name="Dirks R."/>
            <person name="Jansen H."/>
            <person name="Henkel C."/>
            <person name="Chen W.J."/>
            <person name="Zahm M."/>
            <person name="Cabau C."/>
            <person name="Klopp C."/>
            <person name="Thompson A.W."/>
            <person name="Robinson-Rechavi M."/>
            <person name="Braasch I."/>
            <person name="Lecointre G."/>
            <person name="Bobe J."/>
            <person name="Postlethwait J.H."/>
            <person name="Berthelot C."/>
            <person name="Roest Crollius H."/>
            <person name="Guiguen Y."/>
        </authorList>
    </citation>
    <scope>NUCLEOTIDE SEQUENCE</scope>
    <source>
        <strain evidence="2">WJC10195</strain>
    </source>
</reference>
<name>A0A9Q1G6M9_SYNKA</name>
<evidence type="ECO:0000313" key="3">
    <source>
        <dbReference type="Proteomes" id="UP001152622"/>
    </source>
</evidence>
<proteinExistence type="predicted"/>
<sequence length="161" mass="16118">MLLLPGGALATPSARPAGDPGRRHDGSEPGRVTSPVGAPQDPRPGCSRESRRKREGKQRAANGEPLAAATAASHDSVSARPYVPPGSAVPEERADHLQPPGHVTADAAGARGSAGAGPSPRTTAGPWNPPPPTHFPPSPSPATAHTSEGTFPCSGGAARCS</sequence>
<keyword evidence="3" id="KW-1185">Reference proteome</keyword>
<dbReference type="EMBL" id="JAINUF010000002">
    <property type="protein sequence ID" value="KAJ8376018.1"/>
    <property type="molecule type" value="Genomic_DNA"/>
</dbReference>
<gene>
    <name evidence="2" type="ORF">SKAU_G00065980</name>
</gene>